<dbReference type="SUPFAM" id="SSF81273">
    <property type="entry name" value="H-NS histone-like proteins"/>
    <property type="match status" value="1"/>
</dbReference>
<evidence type="ECO:0000313" key="3">
    <source>
        <dbReference type="Proteomes" id="UP000518288"/>
    </source>
</evidence>
<keyword evidence="3" id="KW-1185">Reference proteome</keyword>
<dbReference type="InterPro" id="IPR027444">
    <property type="entry name" value="H-NS_C_dom"/>
</dbReference>
<feature type="domain" description="DNA-binding protein H-NS-like C-terminal" evidence="1">
    <location>
        <begin position="55"/>
        <end position="89"/>
    </location>
</feature>
<sequence length="109" mass="12588">MKNTERQIVDSENDAERIAAIRKIRKLMDFWRITPAELRGRPIAITRTQSPAEIRYRHPLTQEVWDGQGTQPQWLRDALIKEGYTVEELRRTVQQQTPAAEADTTSAAT</sequence>
<dbReference type="EMBL" id="JACCFH010000001">
    <property type="protein sequence ID" value="NYG31163.1"/>
    <property type="molecule type" value="Genomic_DNA"/>
</dbReference>
<dbReference type="Pfam" id="PF00816">
    <property type="entry name" value="Histone_HNS"/>
    <property type="match status" value="1"/>
</dbReference>
<protein>
    <submittedName>
        <fullName evidence="2">DNA-binding protein H-NS</fullName>
    </submittedName>
</protein>
<name>A0A7Y9QWQ4_9BURK</name>
<dbReference type="RefSeq" id="WP_179632135.1">
    <property type="nucleotide sequence ID" value="NZ_CAXYYM010000019.1"/>
</dbReference>
<evidence type="ECO:0000259" key="1">
    <source>
        <dbReference type="Pfam" id="PF00816"/>
    </source>
</evidence>
<dbReference type="GO" id="GO:0003677">
    <property type="term" value="F:DNA binding"/>
    <property type="evidence" value="ECO:0007669"/>
    <property type="project" value="UniProtKB-KW"/>
</dbReference>
<proteinExistence type="predicted"/>
<dbReference type="Gene3D" id="4.10.430.10">
    <property type="entry name" value="Histone-like protein H-NS, C-terminal domain"/>
    <property type="match status" value="1"/>
</dbReference>
<dbReference type="AlphaFoldDB" id="A0A7Y9QWQ4"/>
<organism evidence="2 3">
    <name type="scientific">Sphaerotilus montanus</name>
    <dbReference type="NCBI Taxonomy" id="522889"/>
    <lineage>
        <taxon>Bacteria</taxon>
        <taxon>Pseudomonadati</taxon>
        <taxon>Pseudomonadota</taxon>
        <taxon>Betaproteobacteria</taxon>
        <taxon>Burkholderiales</taxon>
        <taxon>Sphaerotilaceae</taxon>
        <taxon>Sphaerotilus</taxon>
    </lineage>
</organism>
<dbReference type="InterPro" id="IPR037150">
    <property type="entry name" value="H-NS_C_dom_sf"/>
</dbReference>
<dbReference type="Proteomes" id="UP000518288">
    <property type="component" value="Unassembled WGS sequence"/>
</dbReference>
<accession>A0A7Y9QWQ4</accession>
<keyword evidence="2" id="KW-0238">DNA-binding</keyword>
<evidence type="ECO:0000313" key="2">
    <source>
        <dbReference type="EMBL" id="NYG31163.1"/>
    </source>
</evidence>
<reference evidence="2 3" key="1">
    <citation type="submission" date="2020-07" db="EMBL/GenBank/DDBJ databases">
        <title>Genomic Encyclopedia of Archaeal and Bacterial Type Strains, Phase II (KMG-II): from individual species to whole genera.</title>
        <authorList>
            <person name="Goeker M."/>
        </authorList>
    </citation>
    <scope>NUCLEOTIDE SEQUENCE [LARGE SCALE GENOMIC DNA]</scope>
    <source>
        <strain evidence="2 3">DSM 21226</strain>
    </source>
</reference>
<gene>
    <name evidence="2" type="ORF">BDD16_000149</name>
</gene>
<comment type="caution">
    <text evidence="2">The sequence shown here is derived from an EMBL/GenBank/DDBJ whole genome shotgun (WGS) entry which is preliminary data.</text>
</comment>